<reference evidence="5" key="1">
    <citation type="submission" date="2020-05" db="EMBL/GenBank/DDBJ databases">
        <authorList>
            <person name="Chiriac C."/>
            <person name="Salcher M."/>
            <person name="Ghai R."/>
            <person name="Kavagutti S V."/>
        </authorList>
    </citation>
    <scope>NUCLEOTIDE SEQUENCE</scope>
</reference>
<protein>
    <submittedName>
        <fullName evidence="5">Unannotated protein</fullName>
    </submittedName>
</protein>
<evidence type="ECO:0000313" key="5">
    <source>
        <dbReference type="EMBL" id="CAB4704560.1"/>
    </source>
</evidence>
<dbReference type="InterPro" id="IPR011051">
    <property type="entry name" value="RmlC_Cupin_sf"/>
</dbReference>
<dbReference type="GO" id="GO:0050385">
    <property type="term" value="F:ureidoglycolate lyase activity"/>
    <property type="evidence" value="ECO:0007669"/>
    <property type="project" value="UniProtKB-EC"/>
</dbReference>
<dbReference type="Pfam" id="PF04115">
    <property type="entry name" value="Ureidogly_lyase"/>
    <property type="match status" value="1"/>
</dbReference>
<evidence type="ECO:0000256" key="4">
    <source>
        <dbReference type="ARBA" id="ARBA00047684"/>
    </source>
</evidence>
<dbReference type="EMBL" id="CAEZXR010000114">
    <property type="protein sequence ID" value="CAB4704560.1"/>
    <property type="molecule type" value="Genomic_DNA"/>
</dbReference>
<gene>
    <name evidence="5" type="ORF">UFOPK2579_01114</name>
</gene>
<dbReference type="InterPro" id="IPR024060">
    <property type="entry name" value="Ureidoglycolate_lyase_dom_sf"/>
</dbReference>
<evidence type="ECO:0000256" key="2">
    <source>
        <dbReference type="ARBA" id="ARBA00022631"/>
    </source>
</evidence>
<sequence length="176" mass="19062">MTTTLRTHRLSAAPLSESGFAAYGVVLRSMPDGTPFTEAEAQLDVSGGTPRFYVMHLEDKAPTFVGITRHLATTQTLMSTRGEEWLIAVAPPAAADDDRPPALKDIEAFVVPGNVAITMRKGTWHAGPFFTEPSVDFANLELSDTNVVDHHTYRLDREIGVQITIDLPSDLPGATS</sequence>
<dbReference type="GO" id="GO:0000256">
    <property type="term" value="P:allantoin catabolic process"/>
    <property type="evidence" value="ECO:0007669"/>
    <property type="project" value="InterPro"/>
</dbReference>
<evidence type="ECO:0000256" key="1">
    <source>
        <dbReference type="ARBA" id="ARBA00011738"/>
    </source>
</evidence>
<dbReference type="InterPro" id="IPR007247">
    <property type="entry name" value="Ureidogly_lyase"/>
</dbReference>
<dbReference type="PANTHER" id="PTHR35721">
    <property type="entry name" value="UREIDOGLYCOLATE HYDROLASE"/>
    <property type="match status" value="1"/>
</dbReference>
<dbReference type="GO" id="GO:0004848">
    <property type="term" value="F:ureidoglycolate hydrolase activity"/>
    <property type="evidence" value="ECO:0007669"/>
    <property type="project" value="InterPro"/>
</dbReference>
<keyword evidence="2" id="KW-0659">Purine metabolism</keyword>
<accession>A0A6J6PYA1</accession>
<name>A0A6J6PYA1_9ZZZZ</name>
<dbReference type="Gene3D" id="2.60.120.480">
    <property type="entry name" value="Ureidoglycolate hydrolase"/>
    <property type="match status" value="1"/>
</dbReference>
<dbReference type="SUPFAM" id="SSF51182">
    <property type="entry name" value="RmlC-like cupins"/>
    <property type="match status" value="1"/>
</dbReference>
<dbReference type="AlphaFoldDB" id="A0A6J6PYA1"/>
<dbReference type="GO" id="GO:0006144">
    <property type="term" value="P:purine nucleobase metabolic process"/>
    <property type="evidence" value="ECO:0007669"/>
    <property type="project" value="UniProtKB-KW"/>
</dbReference>
<organism evidence="5">
    <name type="scientific">freshwater metagenome</name>
    <dbReference type="NCBI Taxonomy" id="449393"/>
    <lineage>
        <taxon>unclassified sequences</taxon>
        <taxon>metagenomes</taxon>
        <taxon>ecological metagenomes</taxon>
    </lineage>
</organism>
<comment type="catalytic activity">
    <reaction evidence="4">
        <text>(S)-ureidoglycolate = urea + glyoxylate</text>
        <dbReference type="Rhea" id="RHEA:11304"/>
        <dbReference type="ChEBI" id="CHEBI:16199"/>
        <dbReference type="ChEBI" id="CHEBI:36655"/>
        <dbReference type="ChEBI" id="CHEBI:57296"/>
        <dbReference type="EC" id="4.3.2.3"/>
    </reaction>
</comment>
<dbReference type="PANTHER" id="PTHR35721:SF1">
    <property type="entry name" value="UREIDOGLYCOLATE HYDROLASE"/>
    <property type="match status" value="1"/>
</dbReference>
<proteinExistence type="predicted"/>
<evidence type="ECO:0000256" key="3">
    <source>
        <dbReference type="ARBA" id="ARBA00023239"/>
    </source>
</evidence>
<keyword evidence="3" id="KW-0456">Lyase</keyword>
<comment type="subunit">
    <text evidence="1">Homodimer.</text>
</comment>